<dbReference type="Gene3D" id="1.10.1410.40">
    <property type="match status" value="1"/>
</dbReference>
<comment type="caution">
    <text evidence="5">The sequence shown here is derived from an EMBL/GenBank/DDBJ whole genome shotgun (WGS) entry which is preliminary data.</text>
</comment>
<sequence>MMIATHDNQEYNTGYVCITSGSFGEGLDMKGSDLDIMQKSKYIEVHENMSSDYYDKTCFPISMEDTKPGFTYLMLKYTKDDDTLEMCVYVRGKLYFSNIKFKKCFSGRGFLIKDHGPCLSDKYDVFDICYCLHSKSWITSANRWITRSNNSWPSVEVKQSIIDHGFLCVPIGVKGSENEEVEWRLSFSVGEKLLIYTFNHTMLLCYAVFKIVLRDVINKDIQCKNLLCSYFLKTIMFWVSEELLPSVWTPETLVPCFLRCFRRLIYCVEYSVCPHYFIPENNLFENKIHGHERQLLLSNLNVLYSYDWRCIFFSPQIIRCKLSPNPNINVIAHSVSLDRIVNSRTLALFENFTTVGVQKTVIQLTSDYVRSVFACLCLHSNRIKRIHLRYMSFICHKMSQTIQLTTRNGNKYQYKQYNTCLSYLLRNIHSDTVSGWLMLASFFYRRQQYDISLDLTLYALSKCTLEKLYHGKYLSRILFEQMSLKTFQKKGIMSLLKIVNVTFCNFIPDSSIVPTELVIGADTNFFETHDIPAVVYAHFLRVLCHHHLNNIRQCRECLIDLQLTISEGYFIPKDFVAMSTGAKANSYNCLGVAWQLLGKSENARQAFHKAIQMWPEPMFNAAFKRLS</sequence>
<evidence type="ECO:0000256" key="2">
    <source>
        <dbReference type="PROSITE-ProRule" id="PRU00339"/>
    </source>
</evidence>
<name>A0A8B6DY62_MYTGA</name>
<evidence type="ECO:0008006" key="7">
    <source>
        <dbReference type="Google" id="ProtNLM"/>
    </source>
</evidence>
<keyword evidence="2" id="KW-0802">TPR repeat</keyword>
<keyword evidence="6" id="KW-1185">Reference proteome</keyword>
<dbReference type="EMBL" id="UYJE01004195">
    <property type="protein sequence ID" value="VDI25882.1"/>
    <property type="molecule type" value="Genomic_DNA"/>
</dbReference>
<dbReference type="Proteomes" id="UP000596742">
    <property type="component" value="Unassembled WGS sequence"/>
</dbReference>
<gene>
    <name evidence="5" type="ORF">MGAL_10B044056</name>
</gene>
<dbReference type="SMART" id="SM01265">
    <property type="entry name" value="Mab-21"/>
    <property type="match status" value="1"/>
</dbReference>
<evidence type="ECO:0000313" key="6">
    <source>
        <dbReference type="Proteomes" id="UP000596742"/>
    </source>
</evidence>
<evidence type="ECO:0000259" key="3">
    <source>
        <dbReference type="Pfam" id="PF03281"/>
    </source>
</evidence>
<evidence type="ECO:0000259" key="4">
    <source>
        <dbReference type="Pfam" id="PF20266"/>
    </source>
</evidence>
<dbReference type="InterPro" id="IPR046903">
    <property type="entry name" value="Mab-21-like_nuc_Trfase"/>
</dbReference>
<dbReference type="InterPro" id="IPR011990">
    <property type="entry name" value="TPR-like_helical_dom_sf"/>
</dbReference>
<dbReference type="PANTHER" id="PTHR10656">
    <property type="entry name" value="CELL FATE DETERMINING PROTEIN MAB21-RELATED"/>
    <property type="match status" value="1"/>
</dbReference>
<dbReference type="Pfam" id="PF03281">
    <property type="entry name" value="Mab-21"/>
    <property type="match status" value="1"/>
</dbReference>
<organism evidence="5 6">
    <name type="scientific">Mytilus galloprovincialis</name>
    <name type="common">Mediterranean mussel</name>
    <dbReference type="NCBI Taxonomy" id="29158"/>
    <lineage>
        <taxon>Eukaryota</taxon>
        <taxon>Metazoa</taxon>
        <taxon>Spiralia</taxon>
        <taxon>Lophotrochozoa</taxon>
        <taxon>Mollusca</taxon>
        <taxon>Bivalvia</taxon>
        <taxon>Autobranchia</taxon>
        <taxon>Pteriomorphia</taxon>
        <taxon>Mytilida</taxon>
        <taxon>Mytiloidea</taxon>
        <taxon>Mytilidae</taxon>
        <taxon>Mytilinae</taxon>
        <taxon>Mytilus</taxon>
    </lineage>
</organism>
<protein>
    <recommendedName>
        <fullName evidence="7">Mab-21-like HhH/H2TH-like domain-containing protein</fullName>
    </recommendedName>
</protein>
<accession>A0A8B6DY62</accession>
<dbReference type="SUPFAM" id="SSF48452">
    <property type="entry name" value="TPR-like"/>
    <property type="match status" value="1"/>
</dbReference>
<dbReference type="PROSITE" id="PS50005">
    <property type="entry name" value="TPR"/>
    <property type="match status" value="1"/>
</dbReference>
<dbReference type="AlphaFoldDB" id="A0A8B6DY62"/>
<dbReference type="OrthoDB" id="6147354at2759"/>
<evidence type="ECO:0000313" key="5">
    <source>
        <dbReference type="EMBL" id="VDI25882.1"/>
    </source>
</evidence>
<dbReference type="Pfam" id="PF20266">
    <property type="entry name" value="Mab-21_C"/>
    <property type="match status" value="1"/>
</dbReference>
<evidence type="ECO:0000256" key="1">
    <source>
        <dbReference type="ARBA" id="ARBA00008307"/>
    </source>
</evidence>
<feature type="domain" description="Mab-21-like HhH/H2TH-like" evidence="4">
    <location>
        <begin position="217"/>
        <end position="296"/>
    </location>
</feature>
<proteinExistence type="inferred from homology"/>
<feature type="domain" description="Mab-21-like nucleotidyltransferase" evidence="3">
    <location>
        <begin position="125"/>
        <end position="195"/>
    </location>
</feature>
<dbReference type="InterPro" id="IPR024810">
    <property type="entry name" value="MAB21L/cGLR"/>
</dbReference>
<dbReference type="InterPro" id="IPR019734">
    <property type="entry name" value="TPR_rpt"/>
</dbReference>
<feature type="repeat" description="TPR" evidence="2">
    <location>
        <begin position="584"/>
        <end position="617"/>
    </location>
</feature>
<dbReference type="InterPro" id="IPR046906">
    <property type="entry name" value="Mab-21_HhH/H2TH-like"/>
</dbReference>
<comment type="similarity">
    <text evidence="1">Belongs to the mab-21 family.</text>
</comment>
<dbReference type="PANTHER" id="PTHR10656:SF69">
    <property type="entry name" value="MAB-21-LIKE HHH_H2TH-LIKE DOMAIN-CONTAINING PROTEIN"/>
    <property type="match status" value="1"/>
</dbReference>
<dbReference type="SMART" id="SM00028">
    <property type="entry name" value="TPR"/>
    <property type="match status" value="1"/>
</dbReference>
<reference evidence="5" key="1">
    <citation type="submission" date="2018-11" db="EMBL/GenBank/DDBJ databases">
        <authorList>
            <person name="Alioto T."/>
            <person name="Alioto T."/>
        </authorList>
    </citation>
    <scope>NUCLEOTIDE SEQUENCE</scope>
</reference>